<comment type="caution">
    <text evidence="1">The sequence shown here is derived from an EMBL/GenBank/DDBJ whole genome shotgun (WGS) entry which is preliminary data.</text>
</comment>
<evidence type="ECO:0000313" key="2">
    <source>
        <dbReference type="Proteomes" id="UP000051012"/>
    </source>
</evidence>
<sequence>MHKDYLTMFEDLLNKYNAMGDDELCLCGSGKPFKNCHKLKDIQERVDLYNLQKEVLKIFTTKTCYFQDEKCSKTKTASHSIPKTSLKTISKNNHVLRFMSLNVAELSKLDALDQMPPTDIGINEVGSFYGFCSHHDNLLFSPIEKECFEPTPQQDCLLLFRALCKELYTSTGVTKTIPIHHKLIESKGNIEYKHLLNVENILLFLCRHKCIFEMLNDYNQLVSDIKNKSFNGYSSITIVTEQPLPINCCSYVNPAFSLDGSVYQDYNDLSVDLESFSFTAFTSGNNGFFHLCWSNKTNFAKFFSPLFDIKKDQLADFFIQMVFAYSENHAFNKDWWEGLHIQKRDHLIKIFFSDIINQPVRSNPVDDFFSMKFSDLNIVDIKKH</sequence>
<evidence type="ECO:0008006" key="3">
    <source>
        <dbReference type="Google" id="ProtNLM"/>
    </source>
</evidence>
<accession>A0A0S7YA41</accession>
<protein>
    <recommendedName>
        <fullName evidence="3">Zinc chelation protein SecC</fullName>
    </recommendedName>
</protein>
<proteinExistence type="predicted"/>
<dbReference type="AlphaFoldDB" id="A0A0S7YA41"/>
<dbReference type="EMBL" id="LJNI01000148">
    <property type="protein sequence ID" value="KPJ70972.1"/>
    <property type="molecule type" value="Genomic_DNA"/>
</dbReference>
<organism evidence="1 2">
    <name type="scientific">candidate division TA06 bacterium DG_78</name>
    <dbReference type="NCBI Taxonomy" id="1703772"/>
    <lineage>
        <taxon>Bacteria</taxon>
        <taxon>Bacteria division TA06</taxon>
    </lineage>
</organism>
<dbReference type="InterPro" id="IPR004027">
    <property type="entry name" value="SEC_C_motif"/>
</dbReference>
<evidence type="ECO:0000313" key="1">
    <source>
        <dbReference type="EMBL" id="KPJ70972.1"/>
    </source>
</evidence>
<name>A0A0S7YA41_UNCT6</name>
<dbReference type="Proteomes" id="UP000051012">
    <property type="component" value="Unassembled WGS sequence"/>
</dbReference>
<reference evidence="1 2" key="1">
    <citation type="journal article" date="2015" name="Microbiome">
        <title>Genomic resolution of linkages in carbon, nitrogen, and sulfur cycling among widespread estuary sediment bacteria.</title>
        <authorList>
            <person name="Baker B.J."/>
            <person name="Lazar C.S."/>
            <person name="Teske A.P."/>
            <person name="Dick G.J."/>
        </authorList>
    </citation>
    <scope>NUCLEOTIDE SEQUENCE [LARGE SCALE GENOMIC DNA]</scope>
    <source>
        <strain evidence="1">DG_78</strain>
    </source>
</reference>
<dbReference type="SUPFAM" id="SSF103642">
    <property type="entry name" value="Sec-C motif"/>
    <property type="match status" value="1"/>
</dbReference>
<dbReference type="Pfam" id="PF02810">
    <property type="entry name" value="SEC-C"/>
    <property type="match status" value="1"/>
</dbReference>
<gene>
    <name evidence="1" type="ORF">AMJ52_09240</name>
</gene>